<dbReference type="EMBL" id="MCGO01000013">
    <property type="protein sequence ID" value="ORY47901.1"/>
    <property type="molecule type" value="Genomic_DNA"/>
</dbReference>
<accession>A0A1Y2CLK0</accession>
<feature type="compositionally biased region" description="Low complexity" evidence="1">
    <location>
        <begin position="359"/>
        <end position="370"/>
    </location>
</feature>
<feature type="region of interest" description="Disordered" evidence="1">
    <location>
        <begin position="355"/>
        <end position="405"/>
    </location>
</feature>
<evidence type="ECO:0000256" key="1">
    <source>
        <dbReference type="SAM" id="MobiDB-lite"/>
    </source>
</evidence>
<sequence length="794" mass="83390">MAFLQAVQQYSPNQDFNPFSTFTQELAMSVANSGNIHSQIPSISHSSSEPFKRYSYSSAPSSKRTSAPKKTTPKKDTSTPGPEKKTLVSISFKNIANKGIRNGASANTPVTPVPSAASNSLKARLAEKIKAKVQDFCQNRFVENHGKRYEPVAPPMTQVSQHVHRGGQQDDGLDWEAELAGLGVGVNSQTHMQDLNGLYRGESSSSFTGSFVGLSGNSVLESISEVSPMMSEKVIGSKKGGASRNTPKLNAKEVRDTKKPAPRQTPRRKATQAPSPITPVQSNQSSTPQPTSAPSSSIIPHASLPPCIDTSTPSDHLQHETQEYTPYSATSTSSTFPVGYQMLYLPVQVPLSPTDAFLSPPTTDAASSTPTKKRPRRGDSGQTSPVVQGGTPVTPGQKEAASTTQRQLSLGSLFHPTLQSQLSNGQLLAQLGLGTPSLGGLFPSSAASTGAGGVSTEGGGGVSGTPIVGVWVPQGGCRKVESDILDGLDKVQSPVCGTVDAGAGAGGGASPLQWAFLQQKELQLMALQLASAGSNSGGSGEATTACPPSLLRSGSLSFLFNVGGSIPPAIPEEDEDDILAPSHNTRTANKRKRSGSIKGKERLVDDIVGNGNTLPTGALQEQFQFIQLQPEQLEQLQQQQELLQKLYYQQIMEQQNQSQASSGTNVPKQDSVTTKGIFTPLLGFSSSDWLNFSNPGSISDSSATSNAKDAPALQSQGQNQMWGFGYVPVTEASGTRSAFIPFKEGGSLMLGPGINMLPLGGSGEYSPGMGVLLGLPGMPTTTSSATKSNQQFQL</sequence>
<name>A0A1Y2CLK0_9FUNG</name>
<feature type="compositionally biased region" description="Low complexity" evidence="1">
    <location>
        <begin position="40"/>
        <end position="70"/>
    </location>
</feature>
<evidence type="ECO:0000313" key="2">
    <source>
        <dbReference type="EMBL" id="ORY47901.1"/>
    </source>
</evidence>
<feature type="region of interest" description="Disordered" evidence="1">
    <location>
        <begin position="571"/>
        <end position="597"/>
    </location>
</feature>
<evidence type="ECO:0000313" key="3">
    <source>
        <dbReference type="Proteomes" id="UP000193642"/>
    </source>
</evidence>
<feature type="compositionally biased region" description="Basic and acidic residues" evidence="1">
    <location>
        <begin position="250"/>
        <end position="259"/>
    </location>
</feature>
<protein>
    <submittedName>
        <fullName evidence="2">Uncharacterized protein</fullName>
    </submittedName>
</protein>
<gene>
    <name evidence="2" type="ORF">BCR33DRAFT_714950</name>
</gene>
<comment type="caution">
    <text evidence="2">The sequence shown here is derived from an EMBL/GenBank/DDBJ whole genome shotgun (WGS) entry which is preliminary data.</text>
</comment>
<dbReference type="Proteomes" id="UP000193642">
    <property type="component" value="Unassembled WGS sequence"/>
</dbReference>
<feature type="region of interest" description="Disordered" evidence="1">
    <location>
        <begin position="234"/>
        <end position="318"/>
    </location>
</feature>
<keyword evidence="3" id="KW-1185">Reference proteome</keyword>
<reference evidence="2 3" key="1">
    <citation type="submission" date="2016-07" db="EMBL/GenBank/DDBJ databases">
        <title>Pervasive Adenine N6-methylation of Active Genes in Fungi.</title>
        <authorList>
            <consortium name="DOE Joint Genome Institute"/>
            <person name="Mondo S.J."/>
            <person name="Dannebaum R.O."/>
            <person name="Kuo R.C."/>
            <person name="Labutti K."/>
            <person name="Haridas S."/>
            <person name="Kuo A."/>
            <person name="Salamov A."/>
            <person name="Ahrendt S.R."/>
            <person name="Lipzen A."/>
            <person name="Sullivan W."/>
            <person name="Andreopoulos W.B."/>
            <person name="Clum A."/>
            <person name="Lindquist E."/>
            <person name="Daum C."/>
            <person name="Ramamoorthy G.K."/>
            <person name="Gryganskyi A."/>
            <person name="Culley D."/>
            <person name="Magnuson J.K."/>
            <person name="James T.Y."/>
            <person name="O'Malley M.A."/>
            <person name="Stajich J.E."/>
            <person name="Spatafora J.W."/>
            <person name="Visel A."/>
            <person name="Grigoriev I.V."/>
        </authorList>
    </citation>
    <scope>NUCLEOTIDE SEQUENCE [LARGE SCALE GENOMIC DNA]</scope>
    <source>
        <strain evidence="2 3">JEL800</strain>
    </source>
</reference>
<feature type="compositionally biased region" description="Basic and acidic residues" evidence="1">
    <location>
        <begin position="73"/>
        <end position="85"/>
    </location>
</feature>
<feature type="region of interest" description="Disordered" evidence="1">
    <location>
        <begin position="40"/>
        <end position="85"/>
    </location>
</feature>
<proteinExistence type="predicted"/>
<organism evidence="2 3">
    <name type="scientific">Rhizoclosmatium globosum</name>
    <dbReference type="NCBI Taxonomy" id="329046"/>
    <lineage>
        <taxon>Eukaryota</taxon>
        <taxon>Fungi</taxon>
        <taxon>Fungi incertae sedis</taxon>
        <taxon>Chytridiomycota</taxon>
        <taxon>Chytridiomycota incertae sedis</taxon>
        <taxon>Chytridiomycetes</taxon>
        <taxon>Chytridiales</taxon>
        <taxon>Chytriomycetaceae</taxon>
        <taxon>Rhizoclosmatium</taxon>
    </lineage>
</organism>
<feature type="compositionally biased region" description="Low complexity" evidence="1">
    <location>
        <begin position="278"/>
        <end position="306"/>
    </location>
</feature>
<dbReference type="AlphaFoldDB" id="A0A1Y2CLK0"/>